<protein>
    <recommendedName>
        <fullName evidence="3">DUF4189 domain-containing protein</fullName>
    </recommendedName>
</protein>
<proteinExistence type="predicted"/>
<evidence type="ECO:0000313" key="4">
    <source>
        <dbReference type="EMBL" id="SDC05481.1"/>
    </source>
</evidence>
<feature type="compositionally biased region" description="Low complexity" evidence="1">
    <location>
        <begin position="38"/>
        <end position="53"/>
    </location>
</feature>
<evidence type="ECO:0000256" key="2">
    <source>
        <dbReference type="SAM" id="SignalP"/>
    </source>
</evidence>
<accession>A0A1G6IG84</accession>
<dbReference type="EMBL" id="FMYK01000003">
    <property type="protein sequence ID" value="SDC05481.1"/>
    <property type="molecule type" value="Genomic_DNA"/>
</dbReference>
<dbReference type="Pfam" id="PF13827">
    <property type="entry name" value="DUF4189"/>
    <property type="match status" value="1"/>
</dbReference>
<evidence type="ECO:0000259" key="3">
    <source>
        <dbReference type="Pfam" id="PF13827"/>
    </source>
</evidence>
<dbReference type="Proteomes" id="UP000242317">
    <property type="component" value="Unassembled WGS sequence"/>
</dbReference>
<dbReference type="AlphaFoldDB" id="A0A1G6IG84"/>
<feature type="domain" description="DUF4189" evidence="3">
    <location>
        <begin position="63"/>
        <end position="160"/>
    </location>
</feature>
<sequence>MKTKSLITTAGIVAIFGFSANLAVAQYVPQAEKHRMATQGQGSQGSTSSSSSGVPTTYWNITWGAFAYDKNLGIAGGSANKGGKWSAKSAAKKDCKARGGKKCKILRAFNSLDGCIGVVKGPKKVGWNFRDTAEEAGQISKDYCESYEGKGNCQVIYTGCSPLERDRVVY</sequence>
<dbReference type="RefSeq" id="WP_171259063.1">
    <property type="nucleotide sequence ID" value="NZ_FMYK01000003.1"/>
</dbReference>
<organism evidence="4 5">
    <name type="scientific">Acinetobacter marinus</name>
    <dbReference type="NCBI Taxonomy" id="281375"/>
    <lineage>
        <taxon>Bacteria</taxon>
        <taxon>Pseudomonadati</taxon>
        <taxon>Pseudomonadota</taxon>
        <taxon>Gammaproteobacteria</taxon>
        <taxon>Moraxellales</taxon>
        <taxon>Moraxellaceae</taxon>
        <taxon>Acinetobacter</taxon>
    </lineage>
</organism>
<evidence type="ECO:0000256" key="1">
    <source>
        <dbReference type="SAM" id="MobiDB-lite"/>
    </source>
</evidence>
<reference evidence="5" key="1">
    <citation type="submission" date="2016-09" db="EMBL/GenBank/DDBJ databases">
        <authorList>
            <person name="Varghese N."/>
            <person name="Submissions S."/>
        </authorList>
    </citation>
    <scope>NUCLEOTIDE SEQUENCE [LARGE SCALE GENOMIC DNA]</scope>
    <source>
        <strain evidence="5">ANC 3699</strain>
    </source>
</reference>
<evidence type="ECO:0000313" key="5">
    <source>
        <dbReference type="Proteomes" id="UP000242317"/>
    </source>
</evidence>
<feature type="region of interest" description="Disordered" evidence="1">
    <location>
        <begin position="35"/>
        <end position="54"/>
    </location>
</feature>
<feature type="signal peptide" evidence="2">
    <location>
        <begin position="1"/>
        <end position="25"/>
    </location>
</feature>
<gene>
    <name evidence="4" type="ORF">SAMN05421749_10332</name>
</gene>
<name>A0A1G6IG84_9GAMM</name>
<feature type="chain" id="PRO_5017230581" description="DUF4189 domain-containing protein" evidence="2">
    <location>
        <begin position="26"/>
        <end position="170"/>
    </location>
</feature>
<keyword evidence="5" id="KW-1185">Reference proteome</keyword>
<dbReference type="InterPro" id="IPR025240">
    <property type="entry name" value="DUF4189"/>
</dbReference>
<keyword evidence="2" id="KW-0732">Signal</keyword>